<dbReference type="GO" id="GO:0007034">
    <property type="term" value="P:vacuolar transport"/>
    <property type="evidence" value="ECO:0007669"/>
    <property type="project" value="InterPro"/>
</dbReference>
<dbReference type="RefSeq" id="XP_019513047.1">
    <property type="nucleotide sequence ID" value="XM_019657502.1"/>
</dbReference>
<evidence type="ECO:0000313" key="3">
    <source>
        <dbReference type="Proteomes" id="UP000694851"/>
    </source>
</evidence>
<proteinExistence type="inferred from homology"/>
<protein>
    <submittedName>
        <fullName evidence="4">Charged multivesicular body protein 1b-2-like</fullName>
    </submittedName>
</protein>
<feature type="coiled-coil region" evidence="2">
    <location>
        <begin position="15"/>
        <end position="42"/>
    </location>
</feature>
<dbReference type="Gene3D" id="6.10.140.1230">
    <property type="match status" value="1"/>
</dbReference>
<name>A0A8B7SI59_HIPAR</name>
<gene>
    <name evidence="4" type="primary">LOC109390672</name>
</gene>
<dbReference type="GeneID" id="109390672"/>
<evidence type="ECO:0000256" key="1">
    <source>
        <dbReference type="ARBA" id="ARBA00006190"/>
    </source>
</evidence>
<dbReference type="InterPro" id="IPR005024">
    <property type="entry name" value="Snf7_fam"/>
</dbReference>
<dbReference type="OrthoDB" id="10266568at2759"/>
<sequence length="176" mass="19870">MLNKGKHLFNLTFAAKELNKTAKRCDREKKAEKAKIKKAIQKGNTEFARICAENAIRQKNHTIRFLRMNARVDAVAANVQTAVPMGKVTESMAGVVKSMDVTLRRMSLKKMSALMDKFEHQFETLNVQTQQMEDTMSSSTTLIIPQNQVDMLLQEMADEAGLDLNVELAHDVQVFV</sequence>
<dbReference type="Pfam" id="PF03357">
    <property type="entry name" value="Snf7"/>
    <property type="match status" value="1"/>
</dbReference>
<evidence type="ECO:0000256" key="2">
    <source>
        <dbReference type="SAM" id="Coils"/>
    </source>
</evidence>
<keyword evidence="3" id="KW-1185">Reference proteome</keyword>
<evidence type="ECO:0000313" key="4">
    <source>
        <dbReference type="RefSeq" id="XP_019513047.1"/>
    </source>
</evidence>
<dbReference type="PANTHER" id="PTHR10476">
    <property type="entry name" value="CHARGED MULTIVESICULAR BODY PROTEIN"/>
    <property type="match status" value="1"/>
</dbReference>
<dbReference type="Proteomes" id="UP000694851">
    <property type="component" value="Unplaced"/>
</dbReference>
<comment type="similarity">
    <text evidence="1">Belongs to the SNF7 family.</text>
</comment>
<accession>A0A8B7SI59</accession>
<dbReference type="AlphaFoldDB" id="A0A8B7SI59"/>
<dbReference type="KEGG" id="hai:109390672"/>
<organism evidence="3 4">
    <name type="scientific">Hipposideros armiger</name>
    <name type="common">Great Himalayan leaf-nosed bat</name>
    <dbReference type="NCBI Taxonomy" id="186990"/>
    <lineage>
        <taxon>Eukaryota</taxon>
        <taxon>Metazoa</taxon>
        <taxon>Chordata</taxon>
        <taxon>Craniata</taxon>
        <taxon>Vertebrata</taxon>
        <taxon>Euteleostomi</taxon>
        <taxon>Mammalia</taxon>
        <taxon>Eutheria</taxon>
        <taxon>Laurasiatheria</taxon>
        <taxon>Chiroptera</taxon>
        <taxon>Yinpterochiroptera</taxon>
        <taxon>Rhinolophoidea</taxon>
        <taxon>Hipposideridae</taxon>
        <taxon>Hipposideros</taxon>
    </lineage>
</organism>
<keyword evidence="2" id="KW-0175">Coiled coil</keyword>
<reference evidence="4" key="1">
    <citation type="submission" date="2025-08" db="UniProtKB">
        <authorList>
            <consortium name="RefSeq"/>
        </authorList>
    </citation>
    <scope>IDENTIFICATION</scope>
    <source>
        <tissue evidence="4">Muscle</tissue>
    </source>
</reference>